<keyword evidence="3" id="KW-1185">Reference proteome</keyword>
<feature type="compositionally biased region" description="Polar residues" evidence="1">
    <location>
        <begin position="73"/>
        <end position="86"/>
    </location>
</feature>
<sequence>MARSYLSNKSSRRRMGAVVPATAKRTCSCPCKGWVTARTEFRHRLKHGNASKIQEKAQAHLQRVYRPQLLQHTQVSHSSIASNASNEHQKAPEPTYTAANDSSSGEDMQPDDDSESDSDGYSDSELLNGHTFAGDLFSPVHMFSEIDLRAARARCRTMTDDEWIHMKAFSLQHRIRLSDENYKMLREELDELSFPPRKVLRRRIERLSGLSPQLIDCCVNSCTAFTGDFEACTACPYCGEDRYHSDGESARNHFQYLPLKPRLRALSGGSVSARRIRHRAEEHVHFPGVIADVFDTQHYRHLCTKHPIVHGEVLPHRYFDDPRDVALGLFADGFRLFKRGNHSACDSDP</sequence>
<dbReference type="InParanoid" id="A0A067NCH8"/>
<organism evidence="2 3">
    <name type="scientific">Botryobasidium botryosum (strain FD-172 SS1)</name>
    <dbReference type="NCBI Taxonomy" id="930990"/>
    <lineage>
        <taxon>Eukaryota</taxon>
        <taxon>Fungi</taxon>
        <taxon>Dikarya</taxon>
        <taxon>Basidiomycota</taxon>
        <taxon>Agaricomycotina</taxon>
        <taxon>Agaricomycetes</taxon>
        <taxon>Cantharellales</taxon>
        <taxon>Botryobasidiaceae</taxon>
        <taxon>Botryobasidium</taxon>
    </lineage>
</organism>
<gene>
    <name evidence="2" type="ORF">BOTBODRAFT_204784</name>
</gene>
<dbReference type="EMBL" id="KL198016">
    <property type="protein sequence ID" value="KDQ21486.1"/>
    <property type="molecule type" value="Genomic_DNA"/>
</dbReference>
<name>A0A067NCH8_BOTB1</name>
<accession>A0A067NCH8</accession>
<feature type="region of interest" description="Disordered" evidence="1">
    <location>
        <begin position="73"/>
        <end position="124"/>
    </location>
</feature>
<evidence type="ECO:0000256" key="1">
    <source>
        <dbReference type="SAM" id="MobiDB-lite"/>
    </source>
</evidence>
<dbReference type="AlphaFoldDB" id="A0A067NCH8"/>
<proteinExistence type="predicted"/>
<dbReference type="OrthoDB" id="3257409at2759"/>
<evidence type="ECO:0000313" key="3">
    <source>
        <dbReference type="Proteomes" id="UP000027195"/>
    </source>
</evidence>
<evidence type="ECO:0000313" key="2">
    <source>
        <dbReference type="EMBL" id="KDQ21486.1"/>
    </source>
</evidence>
<protein>
    <submittedName>
        <fullName evidence="2">Uncharacterized protein</fullName>
    </submittedName>
</protein>
<feature type="non-terminal residue" evidence="2">
    <location>
        <position position="349"/>
    </location>
</feature>
<dbReference type="HOGENOM" id="CLU_795841_0_0_1"/>
<dbReference type="Proteomes" id="UP000027195">
    <property type="component" value="Unassembled WGS sequence"/>
</dbReference>
<reference evidence="3" key="1">
    <citation type="journal article" date="2014" name="Proc. Natl. Acad. Sci. U.S.A.">
        <title>Extensive sampling of basidiomycete genomes demonstrates inadequacy of the white-rot/brown-rot paradigm for wood decay fungi.</title>
        <authorList>
            <person name="Riley R."/>
            <person name="Salamov A.A."/>
            <person name="Brown D.W."/>
            <person name="Nagy L.G."/>
            <person name="Floudas D."/>
            <person name="Held B.W."/>
            <person name="Levasseur A."/>
            <person name="Lombard V."/>
            <person name="Morin E."/>
            <person name="Otillar R."/>
            <person name="Lindquist E.A."/>
            <person name="Sun H."/>
            <person name="LaButti K.M."/>
            <person name="Schmutz J."/>
            <person name="Jabbour D."/>
            <person name="Luo H."/>
            <person name="Baker S.E."/>
            <person name="Pisabarro A.G."/>
            <person name="Walton J.D."/>
            <person name="Blanchette R.A."/>
            <person name="Henrissat B."/>
            <person name="Martin F."/>
            <person name="Cullen D."/>
            <person name="Hibbett D.S."/>
            <person name="Grigoriev I.V."/>
        </authorList>
    </citation>
    <scope>NUCLEOTIDE SEQUENCE [LARGE SCALE GENOMIC DNA]</scope>
    <source>
        <strain evidence="3">FD-172 SS1</strain>
    </source>
</reference>
<feature type="compositionally biased region" description="Acidic residues" evidence="1">
    <location>
        <begin position="108"/>
        <end position="122"/>
    </location>
</feature>
<feature type="compositionally biased region" description="Polar residues" evidence="1">
    <location>
        <begin position="97"/>
        <end position="106"/>
    </location>
</feature>